<organism evidence="2 3">
    <name type="scientific">Allacma fusca</name>
    <dbReference type="NCBI Taxonomy" id="39272"/>
    <lineage>
        <taxon>Eukaryota</taxon>
        <taxon>Metazoa</taxon>
        <taxon>Ecdysozoa</taxon>
        <taxon>Arthropoda</taxon>
        <taxon>Hexapoda</taxon>
        <taxon>Collembola</taxon>
        <taxon>Symphypleona</taxon>
        <taxon>Sminthuridae</taxon>
        <taxon>Allacma</taxon>
    </lineage>
</organism>
<feature type="region of interest" description="Disordered" evidence="1">
    <location>
        <begin position="1"/>
        <end position="38"/>
    </location>
</feature>
<dbReference type="Proteomes" id="UP000708208">
    <property type="component" value="Unassembled WGS sequence"/>
</dbReference>
<reference evidence="2" key="1">
    <citation type="submission" date="2021-06" db="EMBL/GenBank/DDBJ databases">
        <authorList>
            <person name="Hodson N. C."/>
            <person name="Mongue J. A."/>
            <person name="Jaron S. K."/>
        </authorList>
    </citation>
    <scope>NUCLEOTIDE SEQUENCE</scope>
</reference>
<keyword evidence="3" id="KW-1185">Reference proteome</keyword>
<sequence length="338" mass="37367">MVRRGRRNQRGRTFSALHLTETTPIDLQGNSASESTPVSRIAETKEVEGNNVSDSLHANDDNIPLNSEGRRNIVNALSTQIESEVMGKLQGLFQTIIYRLDSLEQNHRRSDNFGADQLRFAGEFDNDWRGQGNTEQELQDSLGDMIPGYGVGDLGCNDDCVAFGTKSEVPGDSAVINPRSHHRVHHEHPLQCPPWIGRQGRNLAGRSTSAPLINQANIIRPDPLMEVEILGLKSLALLDTGSSISILGKQYIELIDRNHMKITKALCEQLHEANMVEANKTDAIDTIIEIMKNINLPPDLSEPLEVVLRKFAHIFTSKPGLCTLVEQTIDTGDSRPVA</sequence>
<accession>A0A8J2Q448</accession>
<dbReference type="PROSITE" id="PS00141">
    <property type="entry name" value="ASP_PROTEASE"/>
    <property type="match status" value="1"/>
</dbReference>
<dbReference type="GO" id="GO:0004190">
    <property type="term" value="F:aspartic-type endopeptidase activity"/>
    <property type="evidence" value="ECO:0007669"/>
    <property type="project" value="InterPro"/>
</dbReference>
<evidence type="ECO:0000256" key="1">
    <source>
        <dbReference type="SAM" id="MobiDB-lite"/>
    </source>
</evidence>
<feature type="compositionally biased region" description="Polar residues" evidence="1">
    <location>
        <begin position="20"/>
        <end position="38"/>
    </location>
</feature>
<gene>
    <name evidence="2" type="ORF">AFUS01_LOCUS42454</name>
</gene>
<feature type="compositionally biased region" description="Basic residues" evidence="1">
    <location>
        <begin position="1"/>
        <end position="10"/>
    </location>
</feature>
<evidence type="ECO:0000313" key="2">
    <source>
        <dbReference type="EMBL" id="CAG7832786.1"/>
    </source>
</evidence>
<name>A0A8J2Q448_9HEXA</name>
<protein>
    <submittedName>
        <fullName evidence="2">Uncharacterized protein</fullName>
    </submittedName>
</protein>
<dbReference type="GO" id="GO:0006508">
    <property type="term" value="P:proteolysis"/>
    <property type="evidence" value="ECO:0007669"/>
    <property type="project" value="InterPro"/>
</dbReference>
<dbReference type="AlphaFoldDB" id="A0A8J2Q448"/>
<dbReference type="InterPro" id="IPR001969">
    <property type="entry name" value="Aspartic_peptidase_AS"/>
</dbReference>
<proteinExistence type="predicted"/>
<evidence type="ECO:0000313" key="3">
    <source>
        <dbReference type="Proteomes" id="UP000708208"/>
    </source>
</evidence>
<dbReference type="EMBL" id="CAJVCH010566995">
    <property type="protein sequence ID" value="CAG7832786.1"/>
    <property type="molecule type" value="Genomic_DNA"/>
</dbReference>
<comment type="caution">
    <text evidence="2">The sequence shown here is derived from an EMBL/GenBank/DDBJ whole genome shotgun (WGS) entry which is preliminary data.</text>
</comment>